<evidence type="ECO:0000313" key="2">
    <source>
        <dbReference type="EMBL" id="MDN3566383.1"/>
    </source>
</evidence>
<comment type="caution">
    <text evidence="2">The sequence shown here is derived from an EMBL/GenBank/DDBJ whole genome shotgun (WGS) entry which is preliminary data.</text>
</comment>
<dbReference type="Proteomes" id="UP001529369">
    <property type="component" value="Unassembled WGS sequence"/>
</dbReference>
<keyword evidence="1" id="KW-0472">Membrane</keyword>
<proteinExistence type="predicted"/>
<gene>
    <name evidence="2" type="ORF">QWZ14_18580</name>
</gene>
<dbReference type="EMBL" id="JAUFPN010000171">
    <property type="protein sequence ID" value="MDN3566383.1"/>
    <property type="molecule type" value="Genomic_DNA"/>
</dbReference>
<keyword evidence="3" id="KW-1185">Reference proteome</keyword>
<evidence type="ECO:0008006" key="4">
    <source>
        <dbReference type="Google" id="ProtNLM"/>
    </source>
</evidence>
<protein>
    <recommendedName>
        <fullName evidence="4">DUF4175 domain-containing protein</fullName>
    </recommendedName>
</protein>
<keyword evidence="1" id="KW-0812">Transmembrane</keyword>
<feature type="transmembrane region" description="Helical" evidence="1">
    <location>
        <begin position="39"/>
        <end position="57"/>
    </location>
</feature>
<reference evidence="3" key="1">
    <citation type="journal article" date="2019" name="Int. J. Syst. Evol. Microbiol.">
        <title>The Global Catalogue of Microorganisms (GCM) 10K type strain sequencing project: providing services to taxonomists for standard genome sequencing and annotation.</title>
        <authorList>
            <consortium name="The Broad Institute Genomics Platform"/>
            <consortium name="The Broad Institute Genome Sequencing Center for Infectious Disease"/>
            <person name="Wu L."/>
            <person name="Ma J."/>
        </authorList>
    </citation>
    <scope>NUCLEOTIDE SEQUENCE [LARGE SCALE GENOMIC DNA]</scope>
    <source>
        <strain evidence="3">CECT 7131</strain>
    </source>
</reference>
<evidence type="ECO:0000256" key="1">
    <source>
        <dbReference type="SAM" id="Phobius"/>
    </source>
</evidence>
<feature type="transmembrane region" description="Helical" evidence="1">
    <location>
        <begin position="12"/>
        <end position="33"/>
    </location>
</feature>
<sequence length="61" mass="6140">MSAAQSRKAGSTWAAPGLLALASLIGLLAALLGDGAWDVLSWLGLGAPVVVIARIWGGRRG</sequence>
<keyword evidence="1" id="KW-1133">Transmembrane helix</keyword>
<dbReference type="RefSeq" id="WP_290318303.1">
    <property type="nucleotide sequence ID" value="NZ_JAUFPN010000171.1"/>
</dbReference>
<accession>A0ABT8AA36</accession>
<organism evidence="2 3">
    <name type="scientific">Paeniroseomonas aquatica</name>
    <dbReference type="NCBI Taxonomy" id="373043"/>
    <lineage>
        <taxon>Bacteria</taxon>
        <taxon>Pseudomonadati</taxon>
        <taxon>Pseudomonadota</taxon>
        <taxon>Alphaproteobacteria</taxon>
        <taxon>Acetobacterales</taxon>
        <taxon>Acetobacteraceae</taxon>
        <taxon>Paeniroseomonas</taxon>
    </lineage>
</organism>
<evidence type="ECO:0000313" key="3">
    <source>
        <dbReference type="Proteomes" id="UP001529369"/>
    </source>
</evidence>
<name>A0ABT8AA36_9PROT</name>